<dbReference type="InterPro" id="IPR036390">
    <property type="entry name" value="WH_DNA-bd_sf"/>
</dbReference>
<dbReference type="HOGENOM" id="CLU_194991_0_0_2"/>
<dbReference type="STRING" id="268739.Nmlp_1653"/>
<keyword evidence="2" id="KW-1185">Reference proteome</keyword>
<evidence type="ECO:0000313" key="1">
    <source>
        <dbReference type="EMBL" id="CCQ35848.2"/>
    </source>
</evidence>
<evidence type="ECO:0000313" key="2">
    <source>
        <dbReference type="Proteomes" id="UP000011867"/>
    </source>
</evidence>
<protein>
    <submittedName>
        <fullName evidence="1">HTH domain protein</fullName>
    </submittedName>
</protein>
<organism evidence="1 2">
    <name type="scientific">Natronomonas moolapensis (strain DSM 18674 / CECT 7526 / JCM 14361 / 8.8.11)</name>
    <dbReference type="NCBI Taxonomy" id="268739"/>
    <lineage>
        <taxon>Archaea</taxon>
        <taxon>Methanobacteriati</taxon>
        <taxon>Methanobacteriota</taxon>
        <taxon>Stenosarchaea group</taxon>
        <taxon>Halobacteria</taxon>
        <taxon>Halobacteriales</taxon>
        <taxon>Natronomonadaceae</taxon>
        <taxon>Natronomonas</taxon>
    </lineage>
</organism>
<reference evidence="1 2" key="1">
    <citation type="journal article" date="2013" name="Genome Announc.">
        <title>Genome of the haloarchaeon Natronomonas moolapensis, a neutrophilic member of a previously haloalkaliphilic genus.</title>
        <authorList>
            <person name="Dyall-Smith M.L."/>
            <person name="Pfeiffer F."/>
            <person name="Oberwinkler T."/>
            <person name="Klee K."/>
            <person name="Rampp M."/>
            <person name="Palm P."/>
            <person name="Gross K."/>
            <person name="Schuster S.C."/>
            <person name="Oesterhelt D."/>
        </authorList>
    </citation>
    <scope>NUCLEOTIDE SEQUENCE [LARGE SCALE GENOMIC DNA]</scope>
    <source>
        <strain evidence="2">DSM 18674 / JCM 14361 / 8.8.11</strain>
    </source>
</reference>
<dbReference type="RefSeq" id="WP_049926081.1">
    <property type="nucleotide sequence ID" value="NC_020388.1"/>
</dbReference>
<dbReference type="OrthoDB" id="285635at2157"/>
<gene>
    <name evidence="1" type="ordered locus">Nmlp_1653</name>
</gene>
<dbReference type="InterPro" id="IPR036388">
    <property type="entry name" value="WH-like_DNA-bd_sf"/>
</dbReference>
<dbReference type="EMBL" id="HF582854">
    <property type="protein sequence ID" value="CCQ35848.2"/>
    <property type="molecule type" value="Genomic_DNA"/>
</dbReference>
<dbReference type="eggNOG" id="arCOG03923">
    <property type="taxonomic scope" value="Archaea"/>
</dbReference>
<dbReference type="AlphaFoldDB" id="M1XPA6"/>
<proteinExistence type="predicted"/>
<dbReference type="KEGG" id="nmo:Nmlp_1653"/>
<dbReference type="Gene3D" id="1.10.10.10">
    <property type="entry name" value="Winged helix-like DNA-binding domain superfamily/Winged helix DNA-binding domain"/>
    <property type="match status" value="1"/>
</dbReference>
<dbReference type="Proteomes" id="UP000011867">
    <property type="component" value="Chromosome"/>
</dbReference>
<name>M1XPA6_NATM8</name>
<dbReference type="GeneID" id="14653230"/>
<dbReference type="SUPFAM" id="SSF46785">
    <property type="entry name" value="Winged helix' DNA-binding domain"/>
    <property type="match status" value="1"/>
</dbReference>
<sequence length="70" mass="7649">MQQGLEREILETLASGNRRSVAGLAEALGRHPVTVDRQCYDLQTDGYIAIASIGGTYRLTAKGRERLDDA</sequence>
<accession>M1XPA6</accession>